<dbReference type="InterPro" id="IPR037066">
    <property type="entry name" value="Plug_dom_sf"/>
</dbReference>
<evidence type="ECO:0000256" key="2">
    <source>
        <dbReference type="ARBA" id="ARBA00022448"/>
    </source>
</evidence>
<evidence type="ECO:0000256" key="3">
    <source>
        <dbReference type="ARBA" id="ARBA00022692"/>
    </source>
</evidence>
<evidence type="ECO:0000256" key="5">
    <source>
        <dbReference type="ARBA" id="ARBA00023237"/>
    </source>
</evidence>
<dbReference type="Pfam" id="PF07715">
    <property type="entry name" value="Plug"/>
    <property type="match status" value="1"/>
</dbReference>
<evidence type="ECO:0000256" key="6">
    <source>
        <dbReference type="SAM" id="MobiDB-lite"/>
    </source>
</evidence>
<evidence type="ECO:0000259" key="7">
    <source>
        <dbReference type="Pfam" id="PF07715"/>
    </source>
</evidence>
<feature type="region of interest" description="Disordered" evidence="6">
    <location>
        <begin position="18"/>
        <end position="38"/>
    </location>
</feature>
<dbReference type="SUPFAM" id="SSF56935">
    <property type="entry name" value="Porins"/>
    <property type="match status" value="1"/>
</dbReference>
<keyword evidence="5" id="KW-0998">Cell outer membrane</keyword>
<dbReference type="InterPro" id="IPR039426">
    <property type="entry name" value="TonB-dep_rcpt-like"/>
</dbReference>
<proteinExistence type="predicted"/>
<evidence type="ECO:0000256" key="1">
    <source>
        <dbReference type="ARBA" id="ARBA00004571"/>
    </source>
</evidence>
<comment type="caution">
    <text evidence="8">The sequence shown here is derived from an EMBL/GenBank/DDBJ whole genome shotgun (WGS) entry which is preliminary data.</text>
</comment>
<feature type="domain" description="TonB-dependent receptor plug" evidence="7">
    <location>
        <begin position="44"/>
        <end position="101"/>
    </location>
</feature>
<dbReference type="InterPro" id="IPR012910">
    <property type="entry name" value="Plug_dom"/>
</dbReference>
<dbReference type="PANTHER" id="PTHR32552:SF74">
    <property type="entry name" value="HYDROXAMATE SIDEROPHORE RECEPTOR FHUE"/>
    <property type="match status" value="1"/>
</dbReference>
<protein>
    <recommendedName>
        <fullName evidence="7">TonB-dependent receptor plug domain-containing protein</fullName>
    </recommendedName>
</protein>
<dbReference type="InterPro" id="IPR036942">
    <property type="entry name" value="Beta-barrel_TonB_sf"/>
</dbReference>
<dbReference type="GO" id="GO:0009279">
    <property type="term" value="C:cell outer membrane"/>
    <property type="evidence" value="ECO:0007669"/>
    <property type="project" value="UniProtKB-SubCell"/>
</dbReference>
<sequence>MGRLSWMEVCLNTCAAKDGRSKPAKHRGGAGTGHWRDGVTPWDGATSQISSRGYFLEPSYDGVPAFGGYATQQYDLAMIDRVEVLRGPAGLFQGSGQPSGTVNFVRKRAPSEAQANAALTYSSWANQWAELDVGAPLDVAGVLRGRIVISGQDREFFYDGADAQKYFFYGTLDYDITPSTTLSFYAAIQDSETSPFSGLPAYNDCRLLDLPIPHPPGPLTIRK</sequence>
<organism evidence="8">
    <name type="scientific">marine sediment metagenome</name>
    <dbReference type="NCBI Taxonomy" id="412755"/>
    <lineage>
        <taxon>unclassified sequences</taxon>
        <taxon>metagenomes</taxon>
        <taxon>ecological metagenomes</taxon>
    </lineage>
</organism>
<gene>
    <name evidence="8" type="ORF">LCGC14_0026550</name>
</gene>
<evidence type="ECO:0000313" key="8">
    <source>
        <dbReference type="EMBL" id="KKO10123.1"/>
    </source>
</evidence>
<comment type="subcellular location">
    <subcellularLocation>
        <location evidence="1">Cell outer membrane</location>
        <topology evidence="1">Multi-pass membrane protein</topology>
    </subcellularLocation>
</comment>
<dbReference type="PROSITE" id="PS52016">
    <property type="entry name" value="TONB_DEPENDENT_REC_3"/>
    <property type="match status" value="1"/>
</dbReference>
<dbReference type="EMBL" id="LAZR01000005">
    <property type="protein sequence ID" value="KKO10123.1"/>
    <property type="molecule type" value="Genomic_DNA"/>
</dbReference>
<dbReference type="Gene3D" id="2.40.170.20">
    <property type="entry name" value="TonB-dependent receptor, beta-barrel domain"/>
    <property type="match status" value="1"/>
</dbReference>
<evidence type="ECO:0000256" key="4">
    <source>
        <dbReference type="ARBA" id="ARBA00023136"/>
    </source>
</evidence>
<keyword evidence="3" id="KW-0812">Transmembrane</keyword>
<accession>A0A0F9WCK3</accession>
<keyword evidence="2" id="KW-0813">Transport</keyword>
<name>A0A0F9WCK3_9ZZZZ</name>
<dbReference type="PANTHER" id="PTHR32552">
    <property type="entry name" value="FERRICHROME IRON RECEPTOR-RELATED"/>
    <property type="match status" value="1"/>
</dbReference>
<dbReference type="Gene3D" id="2.170.130.10">
    <property type="entry name" value="TonB-dependent receptor, plug domain"/>
    <property type="match status" value="1"/>
</dbReference>
<keyword evidence="4" id="KW-0472">Membrane</keyword>
<dbReference type="GO" id="GO:0015344">
    <property type="term" value="F:siderophore uptake transmembrane transporter activity"/>
    <property type="evidence" value="ECO:0007669"/>
    <property type="project" value="TreeGrafter"/>
</dbReference>
<dbReference type="AlphaFoldDB" id="A0A0F9WCK3"/>
<reference evidence="8" key="1">
    <citation type="journal article" date="2015" name="Nature">
        <title>Complex archaea that bridge the gap between prokaryotes and eukaryotes.</title>
        <authorList>
            <person name="Spang A."/>
            <person name="Saw J.H."/>
            <person name="Jorgensen S.L."/>
            <person name="Zaremba-Niedzwiedzka K."/>
            <person name="Martijn J."/>
            <person name="Lind A.E."/>
            <person name="van Eijk R."/>
            <person name="Schleper C."/>
            <person name="Guy L."/>
            <person name="Ettema T.J."/>
        </authorList>
    </citation>
    <scope>NUCLEOTIDE SEQUENCE</scope>
</reference>